<dbReference type="InterPro" id="IPR032675">
    <property type="entry name" value="LRR_dom_sf"/>
</dbReference>
<feature type="region of interest" description="Disordered" evidence="6">
    <location>
        <begin position="488"/>
        <end position="648"/>
    </location>
</feature>
<feature type="compositionally biased region" description="Basic and acidic residues" evidence="6">
    <location>
        <begin position="584"/>
        <end position="607"/>
    </location>
</feature>
<evidence type="ECO:0000256" key="6">
    <source>
        <dbReference type="SAM" id="MobiDB-lite"/>
    </source>
</evidence>
<accession>C3ZIZ9</accession>
<dbReference type="SUPFAM" id="SSF52058">
    <property type="entry name" value="L domain-like"/>
    <property type="match status" value="1"/>
</dbReference>
<feature type="coiled-coil region" evidence="5">
    <location>
        <begin position="777"/>
        <end position="804"/>
    </location>
</feature>
<evidence type="ECO:0008006" key="8">
    <source>
        <dbReference type="Google" id="ProtNLM"/>
    </source>
</evidence>
<evidence type="ECO:0000256" key="1">
    <source>
        <dbReference type="ARBA" id="ARBA00004496"/>
    </source>
</evidence>
<dbReference type="InterPro" id="IPR003591">
    <property type="entry name" value="Leu-rich_rpt_typical-subtyp"/>
</dbReference>
<organism>
    <name type="scientific">Branchiostoma floridae</name>
    <name type="common">Florida lancelet</name>
    <name type="synonym">Amphioxus</name>
    <dbReference type="NCBI Taxonomy" id="7739"/>
    <lineage>
        <taxon>Eukaryota</taxon>
        <taxon>Metazoa</taxon>
        <taxon>Chordata</taxon>
        <taxon>Cephalochordata</taxon>
        <taxon>Leptocardii</taxon>
        <taxon>Amphioxiformes</taxon>
        <taxon>Branchiostomatidae</taxon>
        <taxon>Branchiostoma</taxon>
    </lineage>
</organism>
<dbReference type="eggNOG" id="KOG0619">
    <property type="taxonomic scope" value="Eukaryota"/>
</dbReference>
<evidence type="ECO:0000256" key="4">
    <source>
        <dbReference type="ARBA" id="ARBA00022737"/>
    </source>
</evidence>
<feature type="compositionally biased region" description="Basic residues" evidence="6">
    <location>
        <begin position="638"/>
        <end position="647"/>
    </location>
</feature>
<reference evidence="7" key="1">
    <citation type="journal article" date="2008" name="Nature">
        <title>The amphioxus genome and the evolution of the chordate karyotype.</title>
        <authorList>
            <consortium name="US DOE Joint Genome Institute (JGI-PGF)"/>
            <person name="Putnam N.H."/>
            <person name="Butts T."/>
            <person name="Ferrier D.E.K."/>
            <person name="Furlong R.F."/>
            <person name="Hellsten U."/>
            <person name="Kawashima T."/>
            <person name="Robinson-Rechavi M."/>
            <person name="Shoguchi E."/>
            <person name="Terry A."/>
            <person name="Yu J.-K."/>
            <person name="Benito-Gutierrez E.L."/>
            <person name="Dubchak I."/>
            <person name="Garcia-Fernandez J."/>
            <person name="Gibson-Brown J.J."/>
            <person name="Grigoriev I.V."/>
            <person name="Horton A.C."/>
            <person name="de Jong P.J."/>
            <person name="Jurka J."/>
            <person name="Kapitonov V.V."/>
            <person name="Kohara Y."/>
            <person name="Kuroki Y."/>
            <person name="Lindquist E."/>
            <person name="Lucas S."/>
            <person name="Osoegawa K."/>
            <person name="Pennacchio L.A."/>
            <person name="Salamov A.A."/>
            <person name="Satou Y."/>
            <person name="Sauka-Spengler T."/>
            <person name="Schmutz J."/>
            <person name="Shin-I T."/>
            <person name="Toyoda A."/>
            <person name="Bronner-Fraser M."/>
            <person name="Fujiyama A."/>
            <person name="Holland L.Z."/>
            <person name="Holland P.W.H."/>
            <person name="Satoh N."/>
            <person name="Rokhsar D.S."/>
        </authorList>
    </citation>
    <scope>NUCLEOTIDE SEQUENCE [LARGE SCALE GENOMIC DNA]</scope>
    <source>
        <strain evidence="7">S238N-H82</strain>
        <tissue evidence="7">Testes</tissue>
    </source>
</reference>
<dbReference type="AlphaFoldDB" id="C3ZIZ9"/>
<evidence type="ECO:0000313" key="7">
    <source>
        <dbReference type="EMBL" id="EEN47515.1"/>
    </source>
</evidence>
<dbReference type="InterPro" id="IPR001611">
    <property type="entry name" value="Leu-rich_rpt"/>
</dbReference>
<evidence type="ECO:0000256" key="5">
    <source>
        <dbReference type="SAM" id="Coils"/>
    </source>
</evidence>
<proteinExistence type="predicted"/>
<evidence type="ECO:0000256" key="3">
    <source>
        <dbReference type="ARBA" id="ARBA00022614"/>
    </source>
</evidence>
<dbReference type="EMBL" id="GG666630">
    <property type="protein sequence ID" value="EEN47515.1"/>
    <property type="molecule type" value="Genomic_DNA"/>
</dbReference>
<dbReference type="PANTHER" id="PTHR22710">
    <property type="entry name" value="X-RAY RADIATION RESISTANCE ASSOCIATED PROTEIN 1 XRRA1"/>
    <property type="match status" value="1"/>
</dbReference>
<dbReference type="Pfam" id="PF00560">
    <property type="entry name" value="LRR_1"/>
    <property type="match status" value="1"/>
</dbReference>
<keyword evidence="5" id="KW-0175">Coiled coil</keyword>
<keyword evidence="4" id="KW-0677">Repeat</keyword>
<dbReference type="SMART" id="SM00369">
    <property type="entry name" value="LRR_TYP"/>
    <property type="match status" value="9"/>
</dbReference>
<evidence type="ECO:0000256" key="2">
    <source>
        <dbReference type="ARBA" id="ARBA00022490"/>
    </source>
</evidence>
<dbReference type="Gene3D" id="3.80.10.10">
    <property type="entry name" value="Ribonuclease Inhibitor"/>
    <property type="match status" value="2"/>
</dbReference>
<keyword evidence="3" id="KW-0433">Leucine-rich repeat</keyword>
<dbReference type="InParanoid" id="C3ZIZ9"/>
<dbReference type="PANTHER" id="PTHR22710:SF2">
    <property type="entry name" value="X-RAY RADIATION RESISTANCE-ASSOCIATED PROTEIN 1"/>
    <property type="match status" value="1"/>
</dbReference>
<dbReference type="PROSITE" id="PS51450">
    <property type="entry name" value="LRR"/>
    <property type="match status" value="9"/>
</dbReference>
<keyword evidence="2" id="KW-0963">Cytoplasm</keyword>
<dbReference type="Pfam" id="PF13855">
    <property type="entry name" value="LRR_8"/>
    <property type="match status" value="2"/>
</dbReference>
<protein>
    <recommendedName>
        <fullName evidence="8">X-ray radiation resistance-associated protein 1</fullName>
    </recommendedName>
</protein>
<feature type="compositionally biased region" description="Polar residues" evidence="6">
    <location>
        <begin position="434"/>
        <end position="447"/>
    </location>
</feature>
<feature type="region of interest" description="Disordered" evidence="6">
    <location>
        <begin position="417"/>
        <end position="465"/>
    </location>
</feature>
<comment type="subcellular location">
    <subcellularLocation>
        <location evidence="1">Cytoplasm</location>
    </subcellularLocation>
</comment>
<feature type="compositionally biased region" description="Basic and acidic residues" evidence="6">
    <location>
        <begin position="623"/>
        <end position="637"/>
    </location>
</feature>
<dbReference type="GO" id="GO:0005737">
    <property type="term" value="C:cytoplasm"/>
    <property type="evidence" value="ECO:0007669"/>
    <property type="project" value="UniProtKB-SubCell"/>
</dbReference>
<gene>
    <name evidence="7" type="ORF">BRAFLDRAFT_105270</name>
</gene>
<sequence length="815" mass="91529">MVPESKMAAAGVYKLDDGTSTPNITSCFPVRGVLAKQAEEAGAWLLAKREEEQRRFKAVLCARPRDLQKIRSELRRTNTLSETPGYGSRFTGSQVEDRVGLLDGFFLMRVHCVDDPSDLCAINISDKELFRAKEVDFQLFDNVAYINAGENTLPFEIFRYFPIVRELELPVNDITNISVNFGDFQQLEVLDLSYNSISEDSILSLGFLPRLKVLDLSYNSISEDSILSLGFLPRLKVLDLSYNSISEDSILSLGFLPRLKVLDLSYNSISENSILSLGFLPRLKVLDLSYNSISENSILSLGFLPRLKVLDLSYNSISEDSILSLGFLPRLKVLHLTGNHLKSLPPEMARPHIEPDDLLEENPVWRFAALEILFLDDNKLTELQTFASLAGLKKLKHLHMDHNQVYSIPHLRAMEGGLLESPSFPPQSRDSRNPAGQSPIKTPQLSKENLHDGTADVGTGRDPPLLKRFLTDRLGINMVRLKPGELQKPPVVVEQKPKRTGPPASAYTLSLPTATDMGSSTPPSSHMTSTGGTVPRPDVGGIERAQTFPSRPLPPISSSQPERPRTEPSGFPEPDSDDSMPGLRRADAWEHLEPQDSGTREGKRQPTDDSEPIFLTQIDDQGEEVKEEQKETAPEERRRRKHKKKKEKIPEKYRGYEILLDADGDVGTNVPTDINGTVRALEYALKHPLVFRDTAVDLSTVQKPFQPAKKTRAMPPAPTRERRIEKLDRMLDQMKDEITVIETSLASALKDKKKFKREFPEAAQLLGEVQAKYNTVRAQSMQEHKRVQEEVRQTVQEIMDTKEKIRQITNAAKDS</sequence>
<feature type="compositionally biased region" description="Low complexity" evidence="6">
    <location>
        <begin position="517"/>
        <end position="533"/>
    </location>
</feature>
<name>C3ZIZ9_BRAFL</name>